<dbReference type="Proteomes" id="UP001500979">
    <property type="component" value="Unassembled WGS sequence"/>
</dbReference>
<accession>A0ABN3VML3</accession>
<organism evidence="1 2">
    <name type="scientific">Saccharopolyspora taberi</name>
    <dbReference type="NCBI Taxonomy" id="60895"/>
    <lineage>
        <taxon>Bacteria</taxon>
        <taxon>Bacillati</taxon>
        <taxon>Actinomycetota</taxon>
        <taxon>Actinomycetes</taxon>
        <taxon>Pseudonocardiales</taxon>
        <taxon>Pseudonocardiaceae</taxon>
        <taxon>Saccharopolyspora</taxon>
    </lineage>
</organism>
<gene>
    <name evidence="1" type="ORF">GCM10010470_64370</name>
</gene>
<keyword evidence="2" id="KW-1185">Reference proteome</keyword>
<dbReference type="EMBL" id="BAAAUX010000040">
    <property type="protein sequence ID" value="GAA2820176.1"/>
    <property type="molecule type" value="Genomic_DNA"/>
</dbReference>
<reference evidence="1 2" key="1">
    <citation type="journal article" date="2019" name="Int. J. Syst. Evol. Microbiol.">
        <title>The Global Catalogue of Microorganisms (GCM) 10K type strain sequencing project: providing services to taxonomists for standard genome sequencing and annotation.</title>
        <authorList>
            <consortium name="The Broad Institute Genomics Platform"/>
            <consortium name="The Broad Institute Genome Sequencing Center for Infectious Disease"/>
            <person name="Wu L."/>
            <person name="Ma J."/>
        </authorList>
    </citation>
    <scope>NUCLEOTIDE SEQUENCE [LARGE SCALE GENOMIC DNA]</scope>
    <source>
        <strain evidence="1 2">JCM 9383</strain>
    </source>
</reference>
<evidence type="ECO:0000313" key="2">
    <source>
        <dbReference type="Proteomes" id="UP001500979"/>
    </source>
</evidence>
<comment type="caution">
    <text evidence="1">The sequence shown here is derived from an EMBL/GenBank/DDBJ whole genome shotgun (WGS) entry which is preliminary data.</text>
</comment>
<name>A0ABN3VML3_9PSEU</name>
<proteinExistence type="predicted"/>
<dbReference type="RefSeq" id="WP_344686147.1">
    <property type="nucleotide sequence ID" value="NZ_BAAAUX010000040.1"/>
</dbReference>
<sequence length="52" mass="5862">MTRESTMRDQGVHRTDEVLADQTWYCPAQVQNEPVIETLPAIELSTDEGTAQ</sequence>
<evidence type="ECO:0000313" key="1">
    <source>
        <dbReference type="EMBL" id="GAA2820176.1"/>
    </source>
</evidence>
<protein>
    <submittedName>
        <fullName evidence="1">Uncharacterized protein</fullName>
    </submittedName>
</protein>